<organism evidence="1 2">
    <name type="scientific">Allacma fusca</name>
    <dbReference type="NCBI Taxonomy" id="39272"/>
    <lineage>
        <taxon>Eukaryota</taxon>
        <taxon>Metazoa</taxon>
        <taxon>Ecdysozoa</taxon>
        <taxon>Arthropoda</taxon>
        <taxon>Hexapoda</taxon>
        <taxon>Collembola</taxon>
        <taxon>Symphypleona</taxon>
        <taxon>Sminthuridae</taxon>
        <taxon>Allacma</taxon>
    </lineage>
</organism>
<sequence length="61" mass="6957">DCELRLISCSTTLVSFHIFIVEEKDVQIQGILEMWSLDCVRSCETDSWSTDFSGCVVVLRL</sequence>
<protein>
    <submittedName>
        <fullName evidence="1">Uncharacterized protein</fullName>
    </submittedName>
</protein>
<name>A0A8J2NG06_9HEXA</name>
<proteinExistence type="predicted"/>
<evidence type="ECO:0000313" key="2">
    <source>
        <dbReference type="Proteomes" id="UP000708208"/>
    </source>
</evidence>
<evidence type="ECO:0000313" key="1">
    <source>
        <dbReference type="EMBL" id="CAG7638656.1"/>
    </source>
</evidence>
<feature type="non-terminal residue" evidence="1">
    <location>
        <position position="1"/>
    </location>
</feature>
<dbReference type="Proteomes" id="UP000708208">
    <property type="component" value="Unassembled WGS sequence"/>
</dbReference>
<reference evidence="1" key="1">
    <citation type="submission" date="2021-06" db="EMBL/GenBank/DDBJ databases">
        <authorList>
            <person name="Hodson N. C."/>
            <person name="Mongue J. A."/>
            <person name="Jaron S. K."/>
        </authorList>
    </citation>
    <scope>NUCLEOTIDE SEQUENCE</scope>
</reference>
<gene>
    <name evidence="1" type="ORF">AFUS01_LOCUS334</name>
</gene>
<dbReference type="EMBL" id="CAJVCH010001421">
    <property type="protein sequence ID" value="CAG7638656.1"/>
    <property type="molecule type" value="Genomic_DNA"/>
</dbReference>
<accession>A0A8J2NG06</accession>
<dbReference type="AlphaFoldDB" id="A0A8J2NG06"/>
<comment type="caution">
    <text evidence="1">The sequence shown here is derived from an EMBL/GenBank/DDBJ whole genome shotgun (WGS) entry which is preliminary data.</text>
</comment>
<keyword evidence="2" id="KW-1185">Reference proteome</keyword>